<sequence length="202" mass="22039">MTKQKTNVHDADRLTGSLEAIEGGRLVRLFLTARNGPRLAALFFLLLESLPYGELESHTSLGLHTTLDGRDVTYRSGVDDVLPLLAEITLEALVLSAHFLFLLFCLGKTAFAPFPLFVATASLAITFLGLVCLPRDAQPLVPRQTCVRDIVSAVDSSAELGRRCERADKRRIERDGVGLDLVEQALDLALAPGLLVLEGIRF</sequence>
<comment type="caution">
    <text evidence="1">The sequence shown here is derived from an EMBL/GenBank/DDBJ whole genome shotgun (WGS) entry which is preliminary data.</text>
</comment>
<protein>
    <submittedName>
        <fullName evidence="1">Uncharacterized protein</fullName>
    </submittedName>
</protein>
<evidence type="ECO:0000313" key="2">
    <source>
        <dbReference type="Proteomes" id="UP001144978"/>
    </source>
</evidence>
<gene>
    <name evidence="1" type="ORF">NUW54_g5577</name>
</gene>
<organism evidence="1 2">
    <name type="scientific">Trametes sanguinea</name>
    <dbReference type="NCBI Taxonomy" id="158606"/>
    <lineage>
        <taxon>Eukaryota</taxon>
        <taxon>Fungi</taxon>
        <taxon>Dikarya</taxon>
        <taxon>Basidiomycota</taxon>
        <taxon>Agaricomycotina</taxon>
        <taxon>Agaricomycetes</taxon>
        <taxon>Polyporales</taxon>
        <taxon>Polyporaceae</taxon>
        <taxon>Trametes</taxon>
    </lineage>
</organism>
<evidence type="ECO:0000313" key="1">
    <source>
        <dbReference type="EMBL" id="KAJ3002942.1"/>
    </source>
</evidence>
<proteinExistence type="predicted"/>
<keyword evidence="2" id="KW-1185">Reference proteome</keyword>
<dbReference type="EMBL" id="JANSHE010001385">
    <property type="protein sequence ID" value="KAJ3002942.1"/>
    <property type="molecule type" value="Genomic_DNA"/>
</dbReference>
<accession>A0ACC1PXE4</accession>
<reference evidence="1" key="1">
    <citation type="submission" date="2022-08" db="EMBL/GenBank/DDBJ databases">
        <title>Genome Sequence of Pycnoporus sanguineus.</title>
        <authorList>
            <person name="Buettner E."/>
        </authorList>
    </citation>
    <scope>NUCLEOTIDE SEQUENCE</scope>
    <source>
        <strain evidence="1">CG-C14</strain>
    </source>
</reference>
<name>A0ACC1PXE4_9APHY</name>
<dbReference type="Proteomes" id="UP001144978">
    <property type="component" value="Unassembled WGS sequence"/>
</dbReference>